<name>A0A5P9QF75_9MICO</name>
<dbReference type="KEGG" id="lxl:KDY119_03684"/>
<accession>A0A5P9QF75</accession>
<dbReference type="InterPro" id="IPR000551">
    <property type="entry name" value="MerR-type_HTH_dom"/>
</dbReference>
<dbReference type="InterPro" id="IPR009061">
    <property type="entry name" value="DNA-bd_dom_put_sf"/>
</dbReference>
<dbReference type="EMBL" id="CP045529">
    <property type="protein sequence ID" value="QFV00149.1"/>
    <property type="molecule type" value="Genomic_DNA"/>
</dbReference>
<protein>
    <recommendedName>
        <fullName evidence="1">HTH merR-type domain-containing protein</fullName>
    </recommendedName>
</protein>
<dbReference type="Proteomes" id="UP000326702">
    <property type="component" value="Chromosome"/>
</dbReference>
<dbReference type="GO" id="GO:0003677">
    <property type="term" value="F:DNA binding"/>
    <property type="evidence" value="ECO:0007669"/>
    <property type="project" value="InterPro"/>
</dbReference>
<dbReference type="SUPFAM" id="SSF46955">
    <property type="entry name" value="Putative DNA-binding domain"/>
    <property type="match status" value="1"/>
</dbReference>
<dbReference type="Pfam" id="PF00376">
    <property type="entry name" value="MerR"/>
    <property type="match status" value="1"/>
</dbReference>
<dbReference type="AlphaFoldDB" id="A0A5P9QF75"/>
<feature type="domain" description="HTH merR-type" evidence="1">
    <location>
        <begin position="6"/>
        <end position="41"/>
    </location>
</feature>
<dbReference type="PROSITE" id="PS50937">
    <property type="entry name" value="HTH_MERR_2"/>
    <property type="match status" value="1"/>
</dbReference>
<evidence type="ECO:0000313" key="2">
    <source>
        <dbReference type="EMBL" id="QFV00149.1"/>
    </source>
</evidence>
<dbReference type="GO" id="GO:0006355">
    <property type="term" value="P:regulation of DNA-templated transcription"/>
    <property type="evidence" value="ECO:0007669"/>
    <property type="project" value="InterPro"/>
</dbReference>
<reference evidence="2 3" key="1">
    <citation type="submission" date="2019-10" db="EMBL/GenBank/DDBJ databases">
        <title>Genome sequence of Luteimicrobium xylanilyticum HY-24.</title>
        <authorList>
            <person name="Kim D.Y."/>
            <person name="Park H.-Y."/>
        </authorList>
    </citation>
    <scope>NUCLEOTIDE SEQUENCE [LARGE SCALE GENOMIC DNA]</scope>
    <source>
        <strain evidence="2 3">HY-24</strain>
    </source>
</reference>
<evidence type="ECO:0000259" key="1">
    <source>
        <dbReference type="PROSITE" id="PS50937"/>
    </source>
</evidence>
<sequence>MSTERSIQEVARLASTTSRTLRHYHDVGLLHPSRIGSNGYR</sequence>
<dbReference type="Gene3D" id="1.10.1660.10">
    <property type="match status" value="1"/>
</dbReference>
<organism evidence="2 3">
    <name type="scientific">Luteimicrobium xylanilyticum</name>
    <dbReference type="NCBI Taxonomy" id="1133546"/>
    <lineage>
        <taxon>Bacteria</taxon>
        <taxon>Bacillati</taxon>
        <taxon>Actinomycetota</taxon>
        <taxon>Actinomycetes</taxon>
        <taxon>Micrococcales</taxon>
        <taxon>Luteimicrobium</taxon>
    </lineage>
</organism>
<proteinExistence type="predicted"/>
<keyword evidence="3" id="KW-1185">Reference proteome</keyword>
<gene>
    <name evidence="2" type="ORF">KDY119_03684</name>
</gene>
<evidence type="ECO:0000313" key="3">
    <source>
        <dbReference type="Proteomes" id="UP000326702"/>
    </source>
</evidence>